<sequence length="104" mass="11611">MSNNIDHDWSEDDSNQSLLSAVLDAEDIDIMDDPSLHHFDLQIDVPFENYNSDEEPLAVVQRTLLNSMKESSRNAAITEAKLRLTTLLASNGLHIWPLSADGDC</sequence>
<comment type="caution">
    <text evidence="1">The sequence shown here is derived from an EMBL/GenBank/DDBJ whole genome shotgun (WGS) entry which is preliminary data.</text>
</comment>
<accession>A0AAE1CS73</accession>
<protein>
    <submittedName>
        <fullName evidence="1">Uncharacterized protein</fullName>
    </submittedName>
</protein>
<dbReference type="AlphaFoldDB" id="A0AAE1CS73"/>
<keyword evidence="2" id="KW-1185">Reference proteome</keyword>
<evidence type="ECO:0000313" key="1">
    <source>
        <dbReference type="EMBL" id="KAK3732339.1"/>
    </source>
</evidence>
<organism evidence="1 2">
    <name type="scientific">Elysia crispata</name>
    <name type="common">lettuce slug</name>
    <dbReference type="NCBI Taxonomy" id="231223"/>
    <lineage>
        <taxon>Eukaryota</taxon>
        <taxon>Metazoa</taxon>
        <taxon>Spiralia</taxon>
        <taxon>Lophotrochozoa</taxon>
        <taxon>Mollusca</taxon>
        <taxon>Gastropoda</taxon>
        <taxon>Heterobranchia</taxon>
        <taxon>Euthyneura</taxon>
        <taxon>Panpulmonata</taxon>
        <taxon>Sacoglossa</taxon>
        <taxon>Placobranchoidea</taxon>
        <taxon>Plakobranchidae</taxon>
        <taxon>Elysia</taxon>
    </lineage>
</organism>
<reference evidence="1" key="1">
    <citation type="journal article" date="2023" name="G3 (Bethesda)">
        <title>A reference genome for the long-term kleptoplast-retaining sea slug Elysia crispata morphotype clarki.</title>
        <authorList>
            <person name="Eastman K.E."/>
            <person name="Pendleton A.L."/>
            <person name="Shaikh M.A."/>
            <person name="Suttiyut T."/>
            <person name="Ogas R."/>
            <person name="Tomko P."/>
            <person name="Gavelis G."/>
            <person name="Widhalm J.R."/>
            <person name="Wisecaver J.H."/>
        </authorList>
    </citation>
    <scope>NUCLEOTIDE SEQUENCE</scope>
    <source>
        <strain evidence="1">ECLA1</strain>
    </source>
</reference>
<gene>
    <name evidence="1" type="ORF">RRG08_055922</name>
</gene>
<dbReference type="EMBL" id="JAWDGP010006973">
    <property type="protein sequence ID" value="KAK3732339.1"/>
    <property type="molecule type" value="Genomic_DNA"/>
</dbReference>
<evidence type="ECO:0000313" key="2">
    <source>
        <dbReference type="Proteomes" id="UP001283361"/>
    </source>
</evidence>
<name>A0AAE1CS73_9GAST</name>
<proteinExistence type="predicted"/>
<dbReference type="Proteomes" id="UP001283361">
    <property type="component" value="Unassembled WGS sequence"/>
</dbReference>